<keyword evidence="5" id="KW-0413">Isomerase</keyword>
<dbReference type="PANTHER" id="PTHR48101:SF4">
    <property type="entry name" value="METHYLMALONYL-COA MUTASE, MITOCHONDRIAL"/>
    <property type="match status" value="1"/>
</dbReference>
<dbReference type="InterPro" id="IPR006099">
    <property type="entry name" value="MeMalonylCoA_mutase_a/b_cat"/>
</dbReference>
<dbReference type="GO" id="GO:0004494">
    <property type="term" value="F:methylmalonyl-CoA mutase activity"/>
    <property type="evidence" value="ECO:0007669"/>
    <property type="project" value="UniProtKB-EC"/>
</dbReference>
<evidence type="ECO:0000259" key="7">
    <source>
        <dbReference type="Pfam" id="PF01642"/>
    </source>
</evidence>
<proteinExistence type="inferred from homology"/>
<dbReference type="Gene3D" id="3.40.50.280">
    <property type="entry name" value="Cobalamin-binding domain"/>
    <property type="match status" value="1"/>
</dbReference>
<comment type="cofactor">
    <cofactor evidence="1">
        <name>adenosylcob(III)alamin</name>
        <dbReference type="ChEBI" id="CHEBI:18408"/>
    </cofactor>
</comment>
<comment type="similarity">
    <text evidence="2">Belongs to the methylmalonyl-CoA mutase family.</text>
</comment>
<dbReference type="Proteomes" id="UP000295678">
    <property type="component" value="Unassembled WGS sequence"/>
</dbReference>
<comment type="caution">
    <text evidence="8">The sequence shown here is derived from an EMBL/GenBank/DDBJ whole genome shotgun (WGS) entry which is preliminary data.</text>
</comment>
<keyword evidence="4" id="KW-0846">Cobalamin</keyword>
<gene>
    <name evidence="8" type="ORF">EDC22_1168</name>
</gene>
<evidence type="ECO:0000256" key="2">
    <source>
        <dbReference type="ARBA" id="ARBA00008465"/>
    </source>
</evidence>
<organism evidence="8 9">
    <name type="scientific">Tepidamorphus gemmatus</name>
    <dbReference type="NCBI Taxonomy" id="747076"/>
    <lineage>
        <taxon>Bacteria</taxon>
        <taxon>Pseudomonadati</taxon>
        <taxon>Pseudomonadota</taxon>
        <taxon>Alphaproteobacteria</taxon>
        <taxon>Hyphomicrobiales</taxon>
        <taxon>Tepidamorphaceae</taxon>
        <taxon>Tepidamorphus</taxon>
    </lineage>
</organism>
<evidence type="ECO:0000256" key="5">
    <source>
        <dbReference type="ARBA" id="ARBA00023235"/>
    </source>
</evidence>
<feature type="domain" description="Methylmalonyl-CoA mutase alpha/beta chain catalytic" evidence="7">
    <location>
        <begin position="107"/>
        <end position="446"/>
    </location>
</feature>
<dbReference type="InterPro" id="IPR016176">
    <property type="entry name" value="Cbl-dep_enz_cat"/>
</dbReference>
<reference evidence="8 9" key="1">
    <citation type="submission" date="2019-03" db="EMBL/GenBank/DDBJ databases">
        <title>Genomic Encyclopedia of Type Strains, Phase IV (KMG-IV): sequencing the most valuable type-strain genomes for metagenomic binning, comparative biology and taxonomic classification.</title>
        <authorList>
            <person name="Goeker M."/>
        </authorList>
    </citation>
    <scope>NUCLEOTIDE SEQUENCE [LARGE SCALE GENOMIC DNA]</scope>
    <source>
        <strain evidence="8 9">DSM 19345</strain>
    </source>
</reference>
<evidence type="ECO:0000256" key="1">
    <source>
        <dbReference type="ARBA" id="ARBA00001922"/>
    </source>
</evidence>
<evidence type="ECO:0000313" key="8">
    <source>
        <dbReference type="EMBL" id="TCT04132.1"/>
    </source>
</evidence>
<dbReference type="Gene3D" id="3.20.20.240">
    <property type="entry name" value="Methylmalonyl-CoA mutase"/>
    <property type="match status" value="1"/>
</dbReference>
<protein>
    <recommendedName>
        <fullName evidence="3">methylmalonyl-CoA mutase</fullName>
        <ecNumber evidence="3">5.4.99.2</ecNumber>
    </recommendedName>
</protein>
<keyword evidence="6" id="KW-0170">Cobalt</keyword>
<evidence type="ECO:0000256" key="4">
    <source>
        <dbReference type="ARBA" id="ARBA00022628"/>
    </source>
</evidence>
<evidence type="ECO:0000256" key="6">
    <source>
        <dbReference type="ARBA" id="ARBA00023285"/>
    </source>
</evidence>
<dbReference type="InterPro" id="IPR036724">
    <property type="entry name" value="Cobalamin-bd_sf"/>
</dbReference>
<dbReference type="InterPro" id="IPR058549">
    <property type="entry name" value="MeMalonylCoA_mutase_a/b_site"/>
</dbReference>
<dbReference type="GO" id="GO:0005737">
    <property type="term" value="C:cytoplasm"/>
    <property type="evidence" value="ECO:0007669"/>
    <property type="project" value="TreeGrafter"/>
</dbReference>
<accession>A0A4R3LU98</accession>
<keyword evidence="9" id="KW-1185">Reference proteome</keyword>
<dbReference type="GO" id="GO:0046872">
    <property type="term" value="F:metal ion binding"/>
    <property type="evidence" value="ECO:0007669"/>
    <property type="project" value="InterPro"/>
</dbReference>
<name>A0A4R3LU98_9HYPH</name>
<dbReference type="GO" id="GO:0019678">
    <property type="term" value="P:propionate metabolic process, methylmalonyl pathway"/>
    <property type="evidence" value="ECO:0007669"/>
    <property type="project" value="TreeGrafter"/>
</dbReference>
<evidence type="ECO:0000313" key="9">
    <source>
        <dbReference type="Proteomes" id="UP000295678"/>
    </source>
</evidence>
<dbReference type="Pfam" id="PF01642">
    <property type="entry name" value="MM_CoA_mutase"/>
    <property type="match status" value="1"/>
</dbReference>
<dbReference type="SUPFAM" id="SSF52242">
    <property type="entry name" value="Cobalamin (vitamin B12)-binding domain"/>
    <property type="match status" value="1"/>
</dbReference>
<sequence length="661" mass="69664">MGEVSLTAGFAPGDEAQWRRLVDKVLAGRPFERVLVSRTRDGIAVEPLYPQRAAGSVVHRRDGRWAVFQRIDHPDFETANALARADVEGGADGLELLLPGAPGGFGYGVPIQSLADLETVLDGIDLSRIRLRLDGGYESRPAIVFLAALVGRLGIDPAAVDISVLSDPANGLLAMGRLTARTETVNARMIDIAHGLRDAGLAIAPLVADGRAVHAGGGSEAQELAYVLADGLNHLRVLDEGGIGLEDARRLVTFAFAADVDQFATIAKLRAFRLAWARIEEACGITPRPARVHAETAWRMLTRRDPWVNILRNAVAAAAAGLGGADSVTVLPFTQALGLPDALARRIARNTQLVLIEESGLGRVDDPAAGSGYVEALTTALAEAAWAGFQQIEREGGIIESLKAGHFQRRVMATRDSRAADIATRREPITGVSEYPLLTEAEAATLKVAANGLQIMGEPIDLPAPAKGVRFAAMVRAVSEGATMADLMASADDAWLRTEPVPAMRLAEPFEQLRDRSDAALARDGRRPAVFLATLGQRSAFAARAGWTRNMFEAGGFEVAGADVYGDEPAAVAAFRASGARLACLCGADADYAAGAASLAQALRAAGAEAVYLAGRPGGHEAAWRAAGIDDFVFAGCDILSFLRRGQERLGLGGTDGRDGQ</sequence>
<dbReference type="EMBL" id="SMAK01000016">
    <property type="protein sequence ID" value="TCT04132.1"/>
    <property type="molecule type" value="Genomic_DNA"/>
</dbReference>
<dbReference type="EC" id="5.4.99.2" evidence="3"/>
<dbReference type="AlphaFoldDB" id="A0A4R3LU98"/>
<dbReference type="SUPFAM" id="SSF51703">
    <property type="entry name" value="Cobalamin (vitamin B12)-dependent enzymes"/>
    <property type="match status" value="1"/>
</dbReference>
<dbReference type="GO" id="GO:0031419">
    <property type="term" value="F:cobalamin binding"/>
    <property type="evidence" value="ECO:0007669"/>
    <property type="project" value="UniProtKB-KW"/>
</dbReference>
<dbReference type="RefSeq" id="WP_132807838.1">
    <property type="nucleotide sequence ID" value="NZ_SMAK01000016.1"/>
</dbReference>
<dbReference type="PANTHER" id="PTHR48101">
    <property type="entry name" value="METHYLMALONYL-COA MUTASE, MITOCHONDRIAL-RELATED"/>
    <property type="match status" value="1"/>
</dbReference>
<dbReference type="OrthoDB" id="9762378at2"/>
<dbReference type="PROSITE" id="PS00544">
    <property type="entry name" value="METMALONYL_COA_MUTASE"/>
    <property type="match status" value="1"/>
</dbReference>
<evidence type="ECO:0000256" key="3">
    <source>
        <dbReference type="ARBA" id="ARBA00012398"/>
    </source>
</evidence>